<keyword evidence="7 11" id="KW-0833">Ubl conjugation pathway</keyword>
<proteinExistence type="predicted"/>
<accession>A0A2P5E8J1</accession>
<dbReference type="SUPFAM" id="SSF57850">
    <property type="entry name" value="RING/U-box"/>
    <property type="match status" value="1"/>
</dbReference>
<keyword evidence="6 10" id="KW-0863">Zinc-finger</keyword>
<keyword evidence="4 11" id="KW-0808">Transferase</keyword>
<comment type="pathway">
    <text evidence="3 11">Protein modification; protein ubiquitination.</text>
</comment>
<evidence type="ECO:0000313" key="13">
    <source>
        <dbReference type="EMBL" id="PON81859.1"/>
    </source>
</evidence>
<name>A0A2P5E8J1_TREOI</name>
<comment type="function">
    <text evidence="11">E3 ubiquitin-protein ligase.</text>
</comment>
<dbReference type="PANTHER" id="PTHR12313">
    <property type="entry name" value="E3 UBIQUITIN-PROTEIN LIGASE RNF5-RELATED"/>
    <property type="match status" value="1"/>
</dbReference>
<dbReference type="EMBL" id="JXTC01000207">
    <property type="protein sequence ID" value="PON81859.1"/>
    <property type="molecule type" value="Genomic_DNA"/>
</dbReference>
<comment type="caution">
    <text evidence="13">The sequence shown here is derived from an EMBL/GenBank/DDBJ whole genome shotgun (WGS) entry which is preliminary data.</text>
</comment>
<dbReference type="AlphaFoldDB" id="A0A2P5E8J1"/>
<dbReference type="PROSITE" id="PS50089">
    <property type="entry name" value="ZF_RING_2"/>
    <property type="match status" value="1"/>
</dbReference>
<evidence type="ECO:0000256" key="10">
    <source>
        <dbReference type="PROSITE-ProRule" id="PRU00175"/>
    </source>
</evidence>
<reference evidence="14" key="1">
    <citation type="submission" date="2016-06" db="EMBL/GenBank/DDBJ databases">
        <title>Parallel loss of symbiosis genes in relatives of nitrogen-fixing non-legume Parasponia.</title>
        <authorList>
            <person name="Van Velzen R."/>
            <person name="Holmer R."/>
            <person name="Bu F."/>
            <person name="Rutten L."/>
            <person name="Van Zeijl A."/>
            <person name="Liu W."/>
            <person name="Santuari L."/>
            <person name="Cao Q."/>
            <person name="Sharma T."/>
            <person name="Shen D."/>
            <person name="Roswanjaya Y."/>
            <person name="Wardhani T."/>
            <person name="Kalhor M.S."/>
            <person name="Jansen J."/>
            <person name="Van den Hoogen J."/>
            <person name="Gungor B."/>
            <person name="Hartog M."/>
            <person name="Hontelez J."/>
            <person name="Verver J."/>
            <person name="Yang W.-C."/>
            <person name="Schijlen E."/>
            <person name="Repin R."/>
            <person name="Schilthuizen M."/>
            <person name="Schranz E."/>
            <person name="Heidstra R."/>
            <person name="Miyata K."/>
            <person name="Fedorova E."/>
            <person name="Kohlen W."/>
            <person name="Bisseling T."/>
            <person name="Smit S."/>
            <person name="Geurts R."/>
        </authorList>
    </citation>
    <scope>NUCLEOTIDE SEQUENCE [LARGE SCALE GENOMIC DNA]</scope>
    <source>
        <strain evidence="14">cv. RG33-2</strain>
    </source>
</reference>
<dbReference type="GO" id="GO:0008270">
    <property type="term" value="F:zinc ion binding"/>
    <property type="evidence" value="ECO:0007669"/>
    <property type="project" value="UniProtKB-KW"/>
</dbReference>
<gene>
    <name evidence="13" type="ORF">TorRG33x02_223750</name>
</gene>
<dbReference type="Gene3D" id="3.30.40.10">
    <property type="entry name" value="Zinc/RING finger domain, C3HC4 (zinc finger)"/>
    <property type="match status" value="1"/>
</dbReference>
<dbReference type="OrthoDB" id="6270329at2759"/>
<dbReference type="STRING" id="63057.A0A2P5E8J1"/>
<evidence type="ECO:0000256" key="11">
    <source>
        <dbReference type="RuleBase" id="RU369090"/>
    </source>
</evidence>
<dbReference type="FunCoup" id="A0A2P5E8J1">
    <property type="interactions" value="51"/>
</dbReference>
<evidence type="ECO:0000256" key="5">
    <source>
        <dbReference type="ARBA" id="ARBA00022723"/>
    </source>
</evidence>
<organism evidence="13 14">
    <name type="scientific">Trema orientale</name>
    <name type="common">Charcoal tree</name>
    <name type="synonym">Celtis orientalis</name>
    <dbReference type="NCBI Taxonomy" id="63057"/>
    <lineage>
        <taxon>Eukaryota</taxon>
        <taxon>Viridiplantae</taxon>
        <taxon>Streptophyta</taxon>
        <taxon>Embryophyta</taxon>
        <taxon>Tracheophyta</taxon>
        <taxon>Spermatophyta</taxon>
        <taxon>Magnoliopsida</taxon>
        <taxon>eudicotyledons</taxon>
        <taxon>Gunneridae</taxon>
        <taxon>Pentapetalae</taxon>
        <taxon>rosids</taxon>
        <taxon>fabids</taxon>
        <taxon>Rosales</taxon>
        <taxon>Cannabaceae</taxon>
        <taxon>Trema</taxon>
    </lineage>
</organism>
<keyword evidence="5 11" id="KW-0479">Metal-binding</keyword>
<dbReference type="InterPro" id="IPR018957">
    <property type="entry name" value="Znf_C3HC4_RING-type"/>
</dbReference>
<dbReference type="GO" id="GO:0016301">
    <property type="term" value="F:kinase activity"/>
    <property type="evidence" value="ECO:0007669"/>
    <property type="project" value="UniProtKB-KW"/>
</dbReference>
<protein>
    <recommendedName>
        <fullName evidence="11">E3 ubiquitin-protein ligase RMA</fullName>
        <ecNumber evidence="11">2.3.2.27</ecNumber>
    </recommendedName>
    <alternativeName>
        <fullName evidence="11">Protein RING membrane-anchor</fullName>
    </alternativeName>
    <alternativeName>
        <fullName evidence="11">RING-type E3 ubiquitin transferase RMA</fullName>
    </alternativeName>
</protein>
<comment type="subcellular location">
    <subcellularLocation>
        <location evidence="2">Endomembrane system</location>
    </subcellularLocation>
    <subcellularLocation>
        <location evidence="11">Endoplasmic reticulum membrane</location>
        <topology evidence="11">Single-pass type IV membrane protein</topology>
    </subcellularLocation>
</comment>
<dbReference type="EC" id="2.3.2.27" evidence="11"/>
<evidence type="ECO:0000256" key="4">
    <source>
        <dbReference type="ARBA" id="ARBA00022679"/>
    </source>
</evidence>
<dbReference type="GO" id="GO:0016567">
    <property type="term" value="P:protein ubiquitination"/>
    <property type="evidence" value="ECO:0007669"/>
    <property type="project" value="UniProtKB-UniPathway"/>
</dbReference>
<keyword evidence="9" id="KW-0472">Membrane</keyword>
<comment type="catalytic activity">
    <reaction evidence="1 11">
        <text>S-ubiquitinyl-[E2 ubiquitin-conjugating enzyme]-L-cysteine + [acceptor protein]-L-lysine = [E2 ubiquitin-conjugating enzyme]-L-cysteine + N(6)-ubiquitinyl-[acceptor protein]-L-lysine.</text>
        <dbReference type="EC" id="2.3.2.27"/>
    </reaction>
</comment>
<dbReference type="GO" id="GO:0061630">
    <property type="term" value="F:ubiquitin protein ligase activity"/>
    <property type="evidence" value="ECO:0007669"/>
    <property type="project" value="UniProtKB-UniRule"/>
</dbReference>
<dbReference type="InterPro" id="IPR017907">
    <property type="entry name" value="Znf_RING_CS"/>
</dbReference>
<dbReference type="GO" id="GO:0006511">
    <property type="term" value="P:ubiquitin-dependent protein catabolic process"/>
    <property type="evidence" value="ECO:0007669"/>
    <property type="project" value="UniProtKB-UniRule"/>
</dbReference>
<keyword evidence="8 11" id="KW-0862">Zinc</keyword>
<dbReference type="Pfam" id="PF00097">
    <property type="entry name" value="zf-C3HC4"/>
    <property type="match status" value="1"/>
</dbReference>
<keyword evidence="14" id="KW-1185">Reference proteome</keyword>
<dbReference type="InterPro" id="IPR013083">
    <property type="entry name" value="Znf_RING/FYVE/PHD"/>
</dbReference>
<evidence type="ECO:0000256" key="2">
    <source>
        <dbReference type="ARBA" id="ARBA00004308"/>
    </source>
</evidence>
<keyword evidence="11" id="KW-0256">Endoplasmic reticulum</keyword>
<evidence type="ECO:0000313" key="14">
    <source>
        <dbReference type="Proteomes" id="UP000237000"/>
    </source>
</evidence>
<evidence type="ECO:0000256" key="6">
    <source>
        <dbReference type="ARBA" id="ARBA00022771"/>
    </source>
</evidence>
<dbReference type="SMART" id="SM00184">
    <property type="entry name" value="RING"/>
    <property type="match status" value="1"/>
</dbReference>
<keyword evidence="13" id="KW-0418">Kinase</keyword>
<comment type="domain">
    <text evidence="11">The RING-type zinc finger domain is responsible for E3 ligase activity.</text>
</comment>
<dbReference type="InParanoid" id="A0A2P5E8J1"/>
<evidence type="ECO:0000259" key="12">
    <source>
        <dbReference type="PROSITE" id="PS50089"/>
    </source>
</evidence>
<dbReference type="UniPathway" id="UPA00143"/>
<sequence length="258" mass="28922">MEHNFYEPEAHFESDEDVSLKQKWRSISASSTVSENENGCFECNICLDSANEPVVTLCGHLYCWPCIYKWLQVQNDSDELDQQNCPVCKANISHASLIPLYGRGTSRSDSESKKQPQLGLVIPHRPLPSGLNTVMTSTTSTSQQNQHLRPNYFQSNPRPFHQQYFPHPYRVHGANNLSSSSSHLGGAVMTSLFNPTIGVFGEMVYARMFGGSGTSLFPYPSAGSSSPRMRRQEVQLDKSLNRVSIFLFCCIILCLLLF</sequence>
<evidence type="ECO:0000256" key="9">
    <source>
        <dbReference type="ARBA" id="ARBA00023136"/>
    </source>
</evidence>
<dbReference type="GO" id="GO:0005789">
    <property type="term" value="C:endoplasmic reticulum membrane"/>
    <property type="evidence" value="ECO:0007669"/>
    <property type="project" value="UniProtKB-SubCell"/>
</dbReference>
<dbReference type="Proteomes" id="UP000237000">
    <property type="component" value="Unassembled WGS sequence"/>
</dbReference>
<evidence type="ECO:0000256" key="7">
    <source>
        <dbReference type="ARBA" id="ARBA00022786"/>
    </source>
</evidence>
<feature type="domain" description="RING-type" evidence="12">
    <location>
        <begin position="43"/>
        <end position="89"/>
    </location>
</feature>
<evidence type="ECO:0000256" key="1">
    <source>
        <dbReference type="ARBA" id="ARBA00000900"/>
    </source>
</evidence>
<dbReference type="PROSITE" id="PS00518">
    <property type="entry name" value="ZF_RING_1"/>
    <property type="match status" value="1"/>
</dbReference>
<evidence type="ECO:0000256" key="3">
    <source>
        <dbReference type="ARBA" id="ARBA00004906"/>
    </source>
</evidence>
<dbReference type="InterPro" id="IPR045103">
    <property type="entry name" value="RNF5/RNF185-like"/>
</dbReference>
<evidence type="ECO:0000256" key="8">
    <source>
        <dbReference type="ARBA" id="ARBA00022833"/>
    </source>
</evidence>
<dbReference type="InterPro" id="IPR001841">
    <property type="entry name" value="Znf_RING"/>
</dbReference>